<feature type="compositionally biased region" description="Pro residues" evidence="1">
    <location>
        <begin position="7"/>
        <end position="28"/>
    </location>
</feature>
<sequence>MTEPTRPRPVPGPPRPGPAGVPARPVPAGPVVDATDADRGTDVPEQPGTRFADLAQRPVGEHVAVFEAEHDRLKRELGTIDQL</sequence>
<name>A0ABV9LRD2_9ACTN</name>
<protein>
    <submittedName>
        <fullName evidence="2">Uncharacterized protein</fullName>
    </submittedName>
</protein>
<gene>
    <name evidence="2" type="ORF">ACFO3M_22505</name>
</gene>
<keyword evidence="3" id="KW-1185">Reference proteome</keyword>
<dbReference type="Proteomes" id="UP001596025">
    <property type="component" value="Unassembled WGS sequence"/>
</dbReference>
<evidence type="ECO:0000313" key="2">
    <source>
        <dbReference type="EMBL" id="MFC4696190.1"/>
    </source>
</evidence>
<accession>A0ABV9LRD2</accession>
<dbReference type="EMBL" id="JBHSGR010000042">
    <property type="protein sequence ID" value="MFC4696190.1"/>
    <property type="molecule type" value="Genomic_DNA"/>
</dbReference>
<comment type="caution">
    <text evidence="2">The sequence shown here is derived from an EMBL/GenBank/DDBJ whole genome shotgun (WGS) entry which is preliminary data.</text>
</comment>
<evidence type="ECO:0000256" key="1">
    <source>
        <dbReference type="SAM" id="MobiDB-lite"/>
    </source>
</evidence>
<proteinExistence type="predicted"/>
<evidence type="ECO:0000313" key="3">
    <source>
        <dbReference type="Proteomes" id="UP001596025"/>
    </source>
</evidence>
<reference evidence="3" key="1">
    <citation type="journal article" date="2019" name="Int. J. Syst. Evol. Microbiol.">
        <title>The Global Catalogue of Microorganisms (GCM) 10K type strain sequencing project: providing services to taxonomists for standard genome sequencing and annotation.</title>
        <authorList>
            <consortium name="The Broad Institute Genomics Platform"/>
            <consortium name="The Broad Institute Genome Sequencing Center for Infectious Disease"/>
            <person name="Wu L."/>
            <person name="Ma J."/>
        </authorList>
    </citation>
    <scope>NUCLEOTIDE SEQUENCE [LARGE SCALE GENOMIC DNA]</scope>
    <source>
        <strain evidence="3">CCUG 62763</strain>
    </source>
</reference>
<organism evidence="2 3">
    <name type="scientific">Geodermatophilus arenarius</name>
    <dbReference type="NCBI Taxonomy" id="1137990"/>
    <lineage>
        <taxon>Bacteria</taxon>
        <taxon>Bacillati</taxon>
        <taxon>Actinomycetota</taxon>
        <taxon>Actinomycetes</taxon>
        <taxon>Geodermatophilales</taxon>
        <taxon>Geodermatophilaceae</taxon>
        <taxon>Geodermatophilus</taxon>
    </lineage>
</organism>
<feature type="region of interest" description="Disordered" evidence="1">
    <location>
        <begin position="1"/>
        <end position="48"/>
    </location>
</feature>
<dbReference type="RefSeq" id="WP_387994413.1">
    <property type="nucleotide sequence ID" value="NZ_JBHSGR010000042.1"/>
</dbReference>